<dbReference type="InterPro" id="IPR050491">
    <property type="entry name" value="AmpC-like"/>
</dbReference>
<keyword evidence="2" id="KW-0378">Hydrolase</keyword>
<dbReference type="GO" id="GO:0004180">
    <property type="term" value="F:carboxypeptidase activity"/>
    <property type="evidence" value="ECO:0007669"/>
    <property type="project" value="UniProtKB-KW"/>
</dbReference>
<evidence type="ECO:0000259" key="1">
    <source>
        <dbReference type="Pfam" id="PF00144"/>
    </source>
</evidence>
<accession>A0A2S6IMP8</accession>
<dbReference type="PROSITE" id="PS51257">
    <property type="entry name" value="PROKAR_LIPOPROTEIN"/>
    <property type="match status" value="1"/>
</dbReference>
<dbReference type="InterPro" id="IPR001466">
    <property type="entry name" value="Beta-lactam-related"/>
</dbReference>
<evidence type="ECO:0000313" key="3">
    <source>
        <dbReference type="Proteomes" id="UP000239002"/>
    </source>
</evidence>
<dbReference type="PANTHER" id="PTHR46825">
    <property type="entry name" value="D-ALANYL-D-ALANINE-CARBOXYPEPTIDASE/ENDOPEPTIDASE AMPH"/>
    <property type="match status" value="1"/>
</dbReference>
<comment type="caution">
    <text evidence="2">The sequence shown here is derived from an EMBL/GenBank/DDBJ whole genome shotgun (WGS) entry which is preliminary data.</text>
</comment>
<name>A0A2S6IMP8_9FLAO</name>
<feature type="domain" description="Beta-lactamase-related" evidence="1">
    <location>
        <begin position="67"/>
        <end position="350"/>
    </location>
</feature>
<gene>
    <name evidence="2" type="ORF">LY01_01022</name>
</gene>
<reference evidence="2 3" key="1">
    <citation type="submission" date="2018-02" db="EMBL/GenBank/DDBJ databases">
        <title>Genomic Encyclopedia of Archaeal and Bacterial Type Strains, Phase II (KMG-II): from individual species to whole genera.</title>
        <authorList>
            <person name="Goeker M."/>
        </authorList>
    </citation>
    <scope>NUCLEOTIDE SEQUENCE [LARGE SCALE GENOMIC DNA]</scope>
    <source>
        <strain evidence="2 3">DSM 16809</strain>
    </source>
</reference>
<proteinExistence type="predicted"/>
<dbReference type="Proteomes" id="UP000239002">
    <property type="component" value="Unassembled WGS sequence"/>
</dbReference>
<sequence length="360" mass="41335">MNKNLLIIICILSISCESIKTNYEPEQKLIVSSVVNQYQDSLKLKRFGIGALVKHKNLTETYAIGIAGDSIDMTTDKIFNIGSLTKTFTAVLIMQEMEKGTLKISDSLNKYFPKELTDNKNIDRDITIKQLLNHTSGLGEVVIDTISNVSLSNPYYDYNHTFLFNKIPEPKNKPGGKYKYTNSNYILLGYILEVLNNKTYEDILEERIFKPAKMDNSYGYYTSSRNNSAHPMFNGEDYGYDSFYYYYRDYVFSAGGIASTLSDLESFFINLYEKETFIKKDTFNQMIDTNTSYGLGMQIFHKGKNKDLFIGHGGDNFSFKLRNYYNPKNGDLVIVFSNQYKDPFTQKIANKLVKTITEMN</sequence>
<dbReference type="SUPFAM" id="SSF56601">
    <property type="entry name" value="beta-lactamase/transpeptidase-like"/>
    <property type="match status" value="1"/>
</dbReference>
<dbReference type="RefSeq" id="WP_104514757.1">
    <property type="nucleotide sequence ID" value="NZ_MQVW01000002.1"/>
</dbReference>
<dbReference type="Gene3D" id="3.40.710.10">
    <property type="entry name" value="DD-peptidase/beta-lactamase superfamily"/>
    <property type="match status" value="1"/>
</dbReference>
<dbReference type="AlphaFoldDB" id="A0A2S6IMP8"/>
<dbReference type="Pfam" id="PF00144">
    <property type="entry name" value="Beta-lactamase"/>
    <property type="match status" value="1"/>
</dbReference>
<dbReference type="PANTHER" id="PTHR46825:SF9">
    <property type="entry name" value="BETA-LACTAMASE-RELATED DOMAIN-CONTAINING PROTEIN"/>
    <property type="match status" value="1"/>
</dbReference>
<keyword evidence="3" id="KW-1185">Reference proteome</keyword>
<dbReference type="EMBL" id="PTJE01000002">
    <property type="protein sequence ID" value="PPK95435.1"/>
    <property type="molecule type" value="Genomic_DNA"/>
</dbReference>
<dbReference type="OrthoDB" id="9793489at2"/>
<keyword evidence="2" id="KW-0121">Carboxypeptidase</keyword>
<dbReference type="InterPro" id="IPR012338">
    <property type="entry name" value="Beta-lactam/transpept-like"/>
</dbReference>
<organism evidence="2 3">
    <name type="scientific">Nonlabens xylanidelens</name>
    <dbReference type="NCBI Taxonomy" id="191564"/>
    <lineage>
        <taxon>Bacteria</taxon>
        <taxon>Pseudomonadati</taxon>
        <taxon>Bacteroidota</taxon>
        <taxon>Flavobacteriia</taxon>
        <taxon>Flavobacteriales</taxon>
        <taxon>Flavobacteriaceae</taxon>
        <taxon>Nonlabens</taxon>
    </lineage>
</organism>
<protein>
    <submittedName>
        <fullName evidence="2">D-alanyl-D-alanine carboxypeptidase</fullName>
    </submittedName>
</protein>
<evidence type="ECO:0000313" key="2">
    <source>
        <dbReference type="EMBL" id="PPK95435.1"/>
    </source>
</evidence>
<keyword evidence="2" id="KW-0645">Protease</keyword>